<comment type="caution">
    <text evidence="2">The sequence shown here is derived from an EMBL/GenBank/DDBJ whole genome shotgun (WGS) entry which is preliminary data.</text>
</comment>
<gene>
    <name evidence="2" type="ORF">C486_07274</name>
</gene>
<feature type="compositionally biased region" description="Basic and acidic residues" evidence="1">
    <location>
        <begin position="190"/>
        <end position="199"/>
    </location>
</feature>
<evidence type="ECO:0000313" key="3">
    <source>
        <dbReference type="Proteomes" id="UP000011592"/>
    </source>
</evidence>
<feature type="compositionally biased region" description="Basic and acidic residues" evidence="1">
    <location>
        <begin position="166"/>
        <end position="183"/>
    </location>
</feature>
<name>L9Z7V1_9EURY</name>
<protein>
    <submittedName>
        <fullName evidence="2">Uncharacterized protein</fullName>
    </submittedName>
</protein>
<dbReference type="PATRIC" id="fig|1230459.4.peg.1459"/>
<organism evidence="2 3">
    <name type="scientific">Natrinema gari JCM 14663</name>
    <dbReference type="NCBI Taxonomy" id="1230459"/>
    <lineage>
        <taxon>Archaea</taxon>
        <taxon>Methanobacteriati</taxon>
        <taxon>Methanobacteriota</taxon>
        <taxon>Stenosarchaea group</taxon>
        <taxon>Halobacteria</taxon>
        <taxon>Halobacteriales</taxon>
        <taxon>Natrialbaceae</taxon>
        <taxon>Natrinema</taxon>
    </lineage>
</organism>
<dbReference type="Proteomes" id="UP000011592">
    <property type="component" value="Unassembled WGS sequence"/>
</dbReference>
<evidence type="ECO:0000313" key="2">
    <source>
        <dbReference type="EMBL" id="ELY81263.1"/>
    </source>
</evidence>
<proteinExistence type="predicted"/>
<evidence type="ECO:0000256" key="1">
    <source>
        <dbReference type="SAM" id="MobiDB-lite"/>
    </source>
</evidence>
<dbReference type="RefSeq" id="WP_008454500.1">
    <property type="nucleotide sequence ID" value="NZ_AOIJ01000043.1"/>
</dbReference>
<feature type="compositionally biased region" description="Basic and acidic residues" evidence="1">
    <location>
        <begin position="226"/>
        <end position="241"/>
    </location>
</feature>
<feature type="compositionally biased region" description="Basic and acidic residues" evidence="1">
    <location>
        <begin position="255"/>
        <end position="274"/>
    </location>
</feature>
<dbReference type="AlphaFoldDB" id="L9Z7V1"/>
<dbReference type="EMBL" id="AOIJ01000043">
    <property type="protein sequence ID" value="ELY81263.1"/>
    <property type="molecule type" value="Genomic_DNA"/>
</dbReference>
<keyword evidence="3" id="KW-1185">Reference proteome</keyword>
<accession>L9Z7V1</accession>
<feature type="region of interest" description="Disordered" evidence="1">
    <location>
        <begin position="136"/>
        <end position="274"/>
    </location>
</feature>
<reference evidence="2 3" key="1">
    <citation type="journal article" date="2014" name="PLoS Genet.">
        <title>Phylogenetically driven sequencing of extremely halophilic archaea reveals strategies for static and dynamic osmo-response.</title>
        <authorList>
            <person name="Becker E.A."/>
            <person name="Seitzer P.M."/>
            <person name="Tritt A."/>
            <person name="Larsen D."/>
            <person name="Krusor M."/>
            <person name="Yao A.I."/>
            <person name="Wu D."/>
            <person name="Madern D."/>
            <person name="Eisen J.A."/>
            <person name="Darling A.E."/>
            <person name="Facciotti M.T."/>
        </authorList>
    </citation>
    <scope>NUCLEOTIDE SEQUENCE [LARGE SCALE GENOMIC DNA]</scope>
    <source>
        <strain evidence="2 3">JCM 14663</strain>
    </source>
</reference>
<sequence length="274" mass="29173">MIRTGTLAVVLAVALGGAVVGSTHVTGQTDERDLTVDLDGIDGATVCVQQLTSDTNRVVVRSGGENVTIYLDETRRVDLGETRSSAGAIVLRTDRRNATLNDLAAAEECFTAQRTDVVVDVRSVELQNLAVTGYGVEVGPQSDIPAPAPFDPPHESNGQGGNGDNRSNETDHRGNETDHRGNETNDQGNETDRRPGETDRQDDESDGDPRETERDGSPGDSGGDSPSHDSEDKRADPDSDRTAPTVPSDTDDTETPARERATRDGPSADRAREP</sequence>
<feature type="compositionally biased region" description="Basic and acidic residues" evidence="1">
    <location>
        <begin position="207"/>
        <end position="217"/>
    </location>
</feature>